<name>A0A5E4Q0Z8_9NEOP</name>
<proteinExistence type="predicted"/>
<keyword evidence="2" id="KW-1185">Reference proteome</keyword>
<reference evidence="1 2" key="1">
    <citation type="submission" date="2017-07" db="EMBL/GenBank/DDBJ databases">
        <authorList>
            <person name="Talla V."/>
            <person name="Backstrom N."/>
        </authorList>
    </citation>
    <scope>NUCLEOTIDE SEQUENCE [LARGE SCALE GENOMIC DNA]</scope>
</reference>
<gene>
    <name evidence="1" type="ORF">LSINAPIS_LOCUS4035</name>
</gene>
<accession>A0A5E4Q0Z8</accession>
<dbReference type="Proteomes" id="UP000324832">
    <property type="component" value="Unassembled WGS sequence"/>
</dbReference>
<dbReference type="EMBL" id="FZQP02001026">
    <property type="protein sequence ID" value="VVC91336.1"/>
    <property type="molecule type" value="Genomic_DNA"/>
</dbReference>
<sequence>MFCDLNNGAIDGDFYCVEQMMKGLRGVSSIIRKKQQNITIKQHINPTVPFHQVHFHLNKKLIFRNSCFLQTNLRNN</sequence>
<evidence type="ECO:0000313" key="2">
    <source>
        <dbReference type="Proteomes" id="UP000324832"/>
    </source>
</evidence>
<protein>
    <submittedName>
        <fullName evidence="1">Uncharacterized protein</fullName>
    </submittedName>
</protein>
<organism evidence="1 2">
    <name type="scientific">Leptidea sinapis</name>
    <dbReference type="NCBI Taxonomy" id="189913"/>
    <lineage>
        <taxon>Eukaryota</taxon>
        <taxon>Metazoa</taxon>
        <taxon>Ecdysozoa</taxon>
        <taxon>Arthropoda</taxon>
        <taxon>Hexapoda</taxon>
        <taxon>Insecta</taxon>
        <taxon>Pterygota</taxon>
        <taxon>Neoptera</taxon>
        <taxon>Endopterygota</taxon>
        <taxon>Lepidoptera</taxon>
        <taxon>Glossata</taxon>
        <taxon>Ditrysia</taxon>
        <taxon>Papilionoidea</taxon>
        <taxon>Pieridae</taxon>
        <taxon>Dismorphiinae</taxon>
        <taxon>Leptidea</taxon>
    </lineage>
</organism>
<evidence type="ECO:0000313" key="1">
    <source>
        <dbReference type="EMBL" id="VVC91336.1"/>
    </source>
</evidence>
<dbReference type="AlphaFoldDB" id="A0A5E4Q0Z8"/>